<dbReference type="SUPFAM" id="SSF56112">
    <property type="entry name" value="Protein kinase-like (PK-like)"/>
    <property type="match status" value="1"/>
</dbReference>
<evidence type="ECO:0000313" key="13">
    <source>
        <dbReference type="Proteomes" id="UP000233837"/>
    </source>
</evidence>
<dbReference type="STRING" id="906689.A0A2I0VHR1"/>
<evidence type="ECO:0000256" key="2">
    <source>
        <dbReference type="ARBA" id="ARBA00022527"/>
    </source>
</evidence>
<dbReference type="EMBL" id="KZ503555">
    <property type="protein sequence ID" value="PKU62952.1"/>
    <property type="molecule type" value="Genomic_DNA"/>
</dbReference>
<evidence type="ECO:0000259" key="11">
    <source>
        <dbReference type="PROSITE" id="PS50011"/>
    </source>
</evidence>
<gene>
    <name evidence="12" type="primary">SAPK1</name>
    <name evidence="12" type="ORF">MA16_Dca027798</name>
</gene>
<dbReference type="EC" id="2.7.11.1" evidence="1"/>
<evidence type="ECO:0000256" key="9">
    <source>
        <dbReference type="SAM" id="MobiDB-lite"/>
    </source>
</evidence>
<feature type="region of interest" description="Disordered" evidence="9">
    <location>
        <begin position="277"/>
        <end position="336"/>
    </location>
</feature>
<dbReference type="PROSITE" id="PS50011">
    <property type="entry name" value="PROTEIN_KINASE_DOM"/>
    <property type="match status" value="1"/>
</dbReference>
<accession>A0A2I0VHR1</accession>
<keyword evidence="10" id="KW-0812">Transmembrane</keyword>
<comment type="catalytic activity">
    <reaction evidence="7">
        <text>L-threonyl-[protein] + ATP = O-phospho-L-threonyl-[protein] + ADP + H(+)</text>
        <dbReference type="Rhea" id="RHEA:46608"/>
        <dbReference type="Rhea" id="RHEA-COMP:11060"/>
        <dbReference type="Rhea" id="RHEA-COMP:11605"/>
        <dbReference type="ChEBI" id="CHEBI:15378"/>
        <dbReference type="ChEBI" id="CHEBI:30013"/>
        <dbReference type="ChEBI" id="CHEBI:30616"/>
        <dbReference type="ChEBI" id="CHEBI:61977"/>
        <dbReference type="ChEBI" id="CHEBI:456216"/>
        <dbReference type="EC" id="2.7.11.1"/>
    </reaction>
</comment>
<keyword evidence="10" id="KW-0472">Membrane</keyword>
<dbReference type="PANTHER" id="PTHR24343">
    <property type="entry name" value="SERINE/THREONINE KINASE"/>
    <property type="match status" value="1"/>
</dbReference>
<feature type="compositionally biased region" description="Low complexity" evidence="9">
    <location>
        <begin position="74"/>
        <end position="90"/>
    </location>
</feature>
<keyword evidence="4" id="KW-0547">Nucleotide-binding</keyword>
<feature type="transmembrane region" description="Helical" evidence="10">
    <location>
        <begin position="822"/>
        <end position="845"/>
    </location>
</feature>
<dbReference type="Gene3D" id="2.70.150.10">
    <property type="entry name" value="Calcium-transporting ATPase, cytoplasmic transduction domain A"/>
    <property type="match status" value="1"/>
</dbReference>
<dbReference type="Gene3D" id="1.10.510.10">
    <property type="entry name" value="Transferase(Phosphotransferase) domain 1"/>
    <property type="match status" value="1"/>
</dbReference>
<dbReference type="Proteomes" id="UP000233837">
    <property type="component" value="Unassembled WGS sequence"/>
</dbReference>
<dbReference type="GO" id="GO:0005524">
    <property type="term" value="F:ATP binding"/>
    <property type="evidence" value="ECO:0007669"/>
    <property type="project" value="UniProtKB-KW"/>
</dbReference>
<feature type="region of interest" description="Disordered" evidence="9">
    <location>
        <begin position="355"/>
        <end position="376"/>
    </location>
</feature>
<name>A0A2I0VHR1_9ASPA</name>
<dbReference type="InterPro" id="IPR000719">
    <property type="entry name" value="Prot_kinase_dom"/>
</dbReference>
<feature type="compositionally biased region" description="Pro residues" evidence="9">
    <location>
        <begin position="287"/>
        <end position="298"/>
    </location>
</feature>
<evidence type="ECO:0000256" key="10">
    <source>
        <dbReference type="SAM" id="Phobius"/>
    </source>
</evidence>
<dbReference type="GO" id="GO:0004674">
    <property type="term" value="F:protein serine/threonine kinase activity"/>
    <property type="evidence" value="ECO:0007669"/>
    <property type="project" value="UniProtKB-KW"/>
</dbReference>
<evidence type="ECO:0000256" key="7">
    <source>
        <dbReference type="ARBA" id="ARBA00047899"/>
    </source>
</evidence>
<dbReference type="SMART" id="SM00220">
    <property type="entry name" value="S_TKc"/>
    <property type="match status" value="1"/>
</dbReference>
<evidence type="ECO:0000256" key="8">
    <source>
        <dbReference type="ARBA" id="ARBA00048679"/>
    </source>
</evidence>
<sequence>MYCRRSAVDDDRSRKTRLAFDDVRRQERWAVDDARSRIAFYQAQSKESLDRVDRNLDLIRENLRAIRKMRKTSATIPRYSYSSSSISSSASRRRRQPRHDYPPLELPLRWRDPPPKYPPLDRPMRWPDSSPDRAVRNHPRSVFKDSYPFQHHPPPADMNLCTPPASSTPIPPHDSPAFSMLQRNALTGPTAGLLHSSMPAAATVEAEDSSDVHVISAQVSICSTQSPRSRSESPARNLSQAVELLHNSRRKAQLGKRSISNLPESFMASSYSLRPVGETLPPLMDGPDPPSPPAPTEPHPTAAVQAPAPQPPIRRRDACVTSPGACPNRLRHTQRRSLATPLIGSTSPAISLQITENDSVSSHEKTNVEQTAARPEEDVVIDEEAYDPSEPVEASTVEDEDPVEERAWKAKMFLQKIYFYYTPFNSSHRYILMPDGVERHLVRADDTKNCFIGENNVGNDAAALMSQLAPKAKALRDEKWKETGASILVPRNPLKVDQPALAEESLPVTKCPGDAVYSRSTYKQGEIEAVGMAALNLLRKIINKHLKKNLDRLTTEQPLNDFMEVCKDLHALSIAKRNTNDFEVCGRVVGSSIGKDFITGVEMPDLNAAEKVDSVQCIQTVRRNDAKGFNPNLKRLEEIVQKLDKVPAEAFLTCTHLAIVMEYAIGGEMFEIIWNTRRFVEDEARFFFQQLISGVSYCHSMQICPRSLKLENTSLDGSIIPRPKICDFGYSKSSVLHSQPKSMVGTPAYIALEVLCRKQYDGKVVDVWSCGGWSIEWQRLSRNSLIIGTALLEAIKATAGPSTKVVFSENRDAYFIRDNANVFIGIFIPYLNGFVSKLLVFIQIWKQKAAKSLKDHNISITVADAQFCKPLHVVILKTAFKVFDPGICLLQLLCQ</sequence>
<reference evidence="12 13" key="2">
    <citation type="journal article" date="2017" name="Nature">
        <title>The Apostasia genome and the evolution of orchids.</title>
        <authorList>
            <person name="Zhang G.Q."/>
            <person name="Liu K.W."/>
            <person name="Li Z."/>
            <person name="Lohaus R."/>
            <person name="Hsiao Y.Y."/>
            <person name="Niu S.C."/>
            <person name="Wang J.Y."/>
            <person name="Lin Y.C."/>
            <person name="Xu Q."/>
            <person name="Chen L.J."/>
            <person name="Yoshida K."/>
            <person name="Fujiwara S."/>
            <person name="Wang Z.W."/>
            <person name="Zhang Y.Q."/>
            <person name="Mitsuda N."/>
            <person name="Wang M."/>
            <person name="Liu G.H."/>
            <person name="Pecoraro L."/>
            <person name="Huang H.X."/>
            <person name="Xiao X.J."/>
            <person name="Lin M."/>
            <person name="Wu X.Y."/>
            <person name="Wu W.L."/>
            <person name="Chen Y.Y."/>
            <person name="Chang S.B."/>
            <person name="Sakamoto S."/>
            <person name="Ohme-Takagi M."/>
            <person name="Yagi M."/>
            <person name="Zeng S.J."/>
            <person name="Shen C.Y."/>
            <person name="Yeh C.M."/>
            <person name="Luo Y.B."/>
            <person name="Tsai W.C."/>
            <person name="Van de Peer Y."/>
            <person name="Liu Z.J."/>
        </authorList>
    </citation>
    <scope>NUCLEOTIDE SEQUENCE [LARGE SCALE GENOMIC DNA]</scope>
    <source>
        <tissue evidence="12">The whole plant</tissue>
    </source>
</reference>
<evidence type="ECO:0000313" key="12">
    <source>
        <dbReference type="EMBL" id="PKU62952.1"/>
    </source>
</evidence>
<reference evidence="12 13" key="1">
    <citation type="journal article" date="2016" name="Sci. Rep.">
        <title>The Dendrobium catenatum Lindl. genome sequence provides insights into polysaccharide synthase, floral development and adaptive evolution.</title>
        <authorList>
            <person name="Zhang G.Q."/>
            <person name="Xu Q."/>
            <person name="Bian C."/>
            <person name="Tsai W.C."/>
            <person name="Yeh C.M."/>
            <person name="Liu K.W."/>
            <person name="Yoshida K."/>
            <person name="Zhang L.S."/>
            <person name="Chang S.B."/>
            <person name="Chen F."/>
            <person name="Shi Y."/>
            <person name="Su Y.Y."/>
            <person name="Zhang Y.Q."/>
            <person name="Chen L.J."/>
            <person name="Yin Y."/>
            <person name="Lin M."/>
            <person name="Huang H."/>
            <person name="Deng H."/>
            <person name="Wang Z.W."/>
            <person name="Zhu S.L."/>
            <person name="Zhao X."/>
            <person name="Deng C."/>
            <person name="Niu S.C."/>
            <person name="Huang J."/>
            <person name="Wang M."/>
            <person name="Liu G.H."/>
            <person name="Yang H.J."/>
            <person name="Xiao X.J."/>
            <person name="Hsiao Y.Y."/>
            <person name="Wu W.L."/>
            <person name="Chen Y.Y."/>
            <person name="Mitsuda N."/>
            <person name="Ohme-Takagi M."/>
            <person name="Luo Y.B."/>
            <person name="Van de Peer Y."/>
            <person name="Liu Z.J."/>
        </authorList>
    </citation>
    <scope>NUCLEOTIDE SEQUENCE [LARGE SCALE GENOMIC DNA]</scope>
    <source>
        <tissue evidence="12">The whole plant</tissue>
    </source>
</reference>
<evidence type="ECO:0000256" key="1">
    <source>
        <dbReference type="ARBA" id="ARBA00012513"/>
    </source>
</evidence>
<keyword evidence="2" id="KW-0723">Serine/threonine-protein kinase</keyword>
<keyword evidence="5 12" id="KW-0418">Kinase</keyword>
<keyword evidence="10" id="KW-1133">Transmembrane helix</keyword>
<comment type="catalytic activity">
    <reaction evidence="8">
        <text>L-seryl-[protein] + ATP = O-phospho-L-seryl-[protein] + ADP + H(+)</text>
        <dbReference type="Rhea" id="RHEA:17989"/>
        <dbReference type="Rhea" id="RHEA-COMP:9863"/>
        <dbReference type="Rhea" id="RHEA-COMP:11604"/>
        <dbReference type="ChEBI" id="CHEBI:15378"/>
        <dbReference type="ChEBI" id="CHEBI:29999"/>
        <dbReference type="ChEBI" id="CHEBI:30616"/>
        <dbReference type="ChEBI" id="CHEBI:83421"/>
        <dbReference type="ChEBI" id="CHEBI:456216"/>
        <dbReference type="EC" id="2.7.11.1"/>
    </reaction>
</comment>
<proteinExistence type="predicted"/>
<protein>
    <recommendedName>
        <fullName evidence="1">non-specific serine/threonine protein kinase</fullName>
        <ecNumber evidence="1">2.7.11.1</ecNumber>
    </recommendedName>
</protein>
<feature type="domain" description="Protein kinase" evidence="11">
    <location>
        <begin position="524"/>
        <end position="859"/>
    </location>
</feature>
<evidence type="ECO:0000256" key="4">
    <source>
        <dbReference type="ARBA" id="ARBA00022741"/>
    </source>
</evidence>
<dbReference type="InterPro" id="IPR011009">
    <property type="entry name" value="Kinase-like_dom_sf"/>
</dbReference>
<evidence type="ECO:0000256" key="5">
    <source>
        <dbReference type="ARBA" id="ARBA00022777"/>
    </source>
</evidence>
<feature type="compositionally biased region" description="Basic and acidic residues" evidence="9">
    <location>
        <begin position="122"/>
        <end position="135"/>
    </location>
</feature>
<dbReference type="AlphaFoldDB" id="A0A2I0VHR1"/>
<keyword evidence="13" id="KW-1185">Reference proteome</keyword>
<dbReference type="PANTHER" id="PTHR24343:SF558">
    <property type="entry name" value="PROTEIN KINASE DOMAIN-CONTAINING PROTEIN"/>
    <property type="match status" value="1"/>
</dbReference>
<keyword evidence="3" id="KW-0808">Transferase</keyword>
<evidence type="ECO:0000256" key="3">
    <source>
        <dbReference type="ARBA" id="ARBA00022679"/>
    </source>
</evidence>
<evidence type="ECO:0000256" key="6">
    <source>
        <dbReference type="ARBA" id="ARBA00022840"/>
    </source>
</evidence>
<dbReference type="Pfam" id="PF00069">
    <property type="entry name" value="Pkinase"/>
    <property type="match status" value="1"/>
</dbReference>
<feature type="compositionally biased region" description="Basic and acidic residues" evidence="9">
    <location>
        <begin position="98"/>
        <end position="114"/>
    </location>
</feature>
<organism evidence="12 13">
    <name type="scientific">Dendrobium catenatum</name>
    <dbReference type="NCBI Taxonomy" id="906689"/>
    <lineage>
        <taxon>Eukaryota</taxon>
        <taxon>Viridiplantae</taxon>
        <taxon>Streptophyta</taxon>
        <taxon>Embryophyta</taxon>
        <taxon>Tracheophyta</taxon>
        <taxon>Spermatophyta</taxon>
        <taxon>Magnoliopsida</taxon>
        <taxon>Liliopsida</taxon>
        <taxon>Asparagales</taxon>
        <taxon>Orchidaceae</taxon>
        <taxon>Epidendroideae</taxon>
        <taxon>Malaxideae</taxon>
        <taxon>Dendrobiinae</taxon>
        <taxon>Dendrobium</taxon>
    </lineage>
</organism>
<feature type="region of interest" description="Disordered" evidence="9">
    <location>
        <begin position="74"/>
        <end position="135"/>
    </location>
</feature>
<dbReference type="Gene3D" id="1.20.1110.10">
    <property type="entry name" value="Calcium-transporting ATPase, transmembrane domain"/>
    <property type="match status" value="1"/>
</dbReference>
<keyword evidence="6" id="KW-0067">ATP-binding</keyword>